<name>A0A3P1S8N0_STRSA</name>
<dbReference type="RefSeq" id="WP_124764608.1">
    <property type="nucleotide sequence ID" value="NZ_RQZI01000002.1"/>
</dbReference>
<dbReference type="Proteomes" id="UP000277597">
    <property type="component" value="Unassembled WGS sequence"/>
</dbReference>
<protein>
    <submittedName>
        <fullName evidence="1">Uncharacterized protein</fullName>
    </submittedName>
</protein>
<dbReference type="AlphaFoldDB" id="A0A3P1S8N0"/>
<evidence type="ECO:0000313" key="1">
    <source>
        <dbReference type="EMBL" id="RRC93210.1"/>
    </source>
</evidence>
<comment type="caution">
    <text evidence="1">The sequence shown here is derived from an EMBL/GenBank/DDBJ whole genome shotgun (WGS) entry which is preliminary data.</text>
</comment>
<evidence type="ECO:0000313" key="2">
    <source>
        <dbReference type="Proteomes" id="UP000277597"/>
    </source>
</evidence>
<accession>A0A3P1S8N0</accession>
<reference evidence="1 2" key="1">
    <citation type="submission" date="2018-11" db="EMBL/GenBank/DDBJ databases">
        <title>Genomes From Bacteria Associated with the Canine Oral Cavity: a Test Case for Automated Genome-Based Taxonomic Assignment.</title>
        <authorList>
            <person name="Coil D.A."/>
            <person name="Jospin G."/>
            <person name="Darling A.E."/>
            <person name="Wallis C."/>
            <person name="Davis I.J."/>
            <person name="Harris S."/>
            <person name="Eisen J.A."/>
            <person name="Holcombe L.J."/>
            <person name="O'Flynn C."/>
        </authorList>
    </citation>
    <scope>NUCLEOTIDE SEQUENCE [LARGE SCALE GENOMIC DNA]</scope>
    <source>
        <strain evidence="1 2">OH953</strain>
    </source>
</reference>
<sequence>MDKQKIASFAVGITGLNLDKLLDGLGISEKLERQEIQKAVNDFKKYILERHGDNPSYDNIAKFWKENQVIEELVKIRYSLNSEYNSYEEFKDFLSTEDRPQDYNDSLSSELMDELDKCLIIAVQKASNMSQSDLGAHSEMHEKTRDILSELSEQSNHQQELLQMIIGTESGDTSSKDGKLSPSQYYNLFVSFEEGIYDKSPFIIYNGRVLQEDYTTNAIIAKFSNFTFDDINEIIALPTLFLPEYRNEENEKEKVGYLGLLTDINIRRGPGQSEFYFEKKQEFQMTKIVQLMNDLKFKERELERTHWAIKKADLLEVIKELLRS</sequence>
<gene>
    <name evidence="1" type="ORF">EII39_01585</name>
</gene>
<proteinExistence type="predicted"/>
<dbReference type="EMBL" id="RQZI01000002">
    <property type="protein sequence ID" value="RRC93210.1"/>
    <property type="molecule type" value="Genomic_DNA"/>
</dbReference>
<organism evidence="1 2">
    <name type="scientific">Streptococcus sanguinis</name>
    <dbReference type="NCBI Taxonomy" id="1305"/>
    <lineage>
        <taxon>Bacteria</taxon>
        <taxon>Bacillati</taxon>
        <taxon>Bacillota</taxon>
        <taxon>Bacilli</taxon>
        <taxon>Lactobacillales</taxon>
        <taxon>Streptococcaceae</taxon>
        <taxon>Streptococcus</taxon>
    </lineage>
</organism>